<protein>
    <recommendedName>
        <fullName evidence="1">Serine aminopeptidase S33 domain-containing protein</fullName>
    </recommendedName>
</protein>
<dbReference type="PROSITE" id="PS51257">
    <property type="entry name" value="PROKAR_LIPOPROTEIN"/>
    <property type="match status" value="1"/>
</dbReference>
<feature type="domain" description="Serine aminopeptidase S33" evidence="1">
    <location>
        <begin position="106"/>
        <end position="155"/>
    </location>
</feature>
<accession>A0A0F9Z2H4</accession>
<dbReference type="InterPro" id="IPR022742">
    <property type="entry name" value="Hydrolase_4"/>
</dbReference>
<sequence length="274" mass="29880">MDRTHIFLAVLVVIASLLSAGCSNNDMFMTDQRLQRGMVVILPGVEGPSGYNRDVRRGLVSAGVPYALPIRSWGTPIPLLGIFLRQIDIIGAHIAAAGIRDEIVRYQDAHPGAPVYIIGHSGGGAIAVMVAEKMPDERKIQGLVLLSASISSAHNLTDALSHCEYGIVNFHNTDDGLLLLVGTTLAGNVDRLYGPAAGLIGFDWPKDSHNDLRKQAYARLYQRELTPDMTLGGDPHTRVTKPRFVATYIAPWILRSRWPATKAEMYAYIPTSEP</sequence>
<dbReference type="Pfam" id="PF12146">
    <property type="entry name" value="Hydrolase_4"/>
    <property type="match status" value="1"/>
</dbReference>
<name>A0A0F9Z2H4_9ZZZZ</name>
<evidence type="ECO:0000313" key="2">
    <source>
        <dbReference type="EMBL" id="KKO11294.1"/>
    </source>
</evidence>
<gene>
    <name evidence="2" type="ORF">LCGC14_0017730</name>
</gene>
<reference evidence="2" key="1">
    <citation type="journal article" date="2015" name="Nature">
        <title>Complex archaea that bridge the gap between prokaryotes and eukaryotes.</title>
        <authorList>
            <person name="Spang A."/>
            <person name="Saw J.H."/>
            <person name="Jorgensen S.L."/>
            <person name="Zaremba-Niedzwiedzka K."/>
            <person name="Martijn J."/>
            <person name="Lind A.E."/>
            <person name="van Eijk R."/>
            <person name="Schleper C."/>
            <person name="Guy L."/>
            <person name="Ettema T.J."/>
        </authorList>
    </citation>
    <scope>NUCLEOTIDE SEQUENCE</scope>
</reference>
<dbReference type="InterPro" id="IPR029058">
    <property type="entry name" value="AB_hydrolase_fold"/>
</dbReference>
<proteinExistence type="predicted"/>
<evidence type="ECO:0000259" key="1">
    <source>
        <dbReference type="Pfam" id="PF12146"/>
    </source>
</evidence>
<comment type="caution">
    <text evidence="2">The sequence shown here is derived from an EMBL/GenBank/DDBJ whole genome shotgun (WGS) entry which is preliminary data.</text>
</comment>
<dbReference type="Gene3D" id="3.40.50.1820">
    <property type="entry name" value="alpha/beta hydrolase"/>
    <property type="match status" value="1"/>
</dbReference>
<dbReference type="AlphaFoldDB" id="A0A0F9Z2H4"/>
<organism evidence="2">
    <name type="scientific">marine sediment metagenome</name>
    <dbReference type="NCBI Taxonomy" id="412755"/>
    <lineage>
        <taxon>unclassified sequences</taxon>
        <taxon>metagenomes</taxon>
        <taxon>ecological metagenomes</taxon>
    </lineage>
</organism>
<dbReference type="EMBL" id="LAZR01000003">
    <property type="protein sequence ID" value="KKO11294.1"/>
    <property type="molecule type" value="Genomic_DNA"/>
</dbReference>
<dbReference type="SUPFAM" id="SSF53474">
    <property type="entry name" value="alpha/beta-Hydrolases"/>
    <property type="match status" value="1"/>
</dbReference>